<accession>A0ABQ2AF85</accession>
<name>A0ABQ2AF85_9MICC</name>
<reference evidence="2" key="1">
    <citation type="journal article" date="2019" name="Int. J. Syst. Evol. Microbiol.">
        <title>The Global Catalogue of Microorganisms (GCM) 10K type strain sequencing project: providing services to taxonomists for standard genome sequencing and annotation.</title>
        <authorList>
            <consortium name="The Broad Institute Genomics Platform"/>
            <consortium name="The Broad Institute Genome Sequencing Center for Infectious Disease"/>
            <person name="Wu L."/>
            <person name="Ma J."/>
        </authorList>
    </citation>
    <scope>NUCLEOTIDE SEQUENCE [LARGE SCALE GENOMIC DNA]</scope>
    <source>
        <strain evidence="2">CGMCC 1.12778</strain>
    </source>
</reference>
<dbReference type="EMBL" id="BMFW01000001">
    <property type="protein sequence ID" value="GGH89384.1"/>
    <property type="molecule type" value="Genomic_DNA"/>
</dbReference>
<evidence type="ECO:0000313" key="1">
    <source>
        <dbReference type="EMBL" id="GGH89384.1"/>
    </source>
</evidence>
<organism evidence="1 2">
    <name type="scientific">Arthrobacter liuii</name>
    <dbReference type="NCBI Taxonomy" id="1476996"/>
    <lineage>
        <taxon>Bacteria</taxon>
        <taxon>Bacillati</taxon>
        <taxon>Actinomycetota</taxon>
        <taxon>Actinomycetes</taxon>
        <taxon>Micrococcales</taxon>
        <taxon>Micrococcaceae</taxon>
        <taxon>Arthrobacter</taxon>
    </lineage>
</organism>
<dbReference type="Proteomes" id="UP000643279">
    <property type="component" value="Unassembled WGS sequence"/>
</dbReference>
<proteinExistence type="predicted"/>
<comment type="caution">
    <text evidence="1">The sequence shown here is derived from an EMBL/GenBank/DDBJ whole genome shotgun (WGS) entry which is preliminary data.</text>
</comment>
<evidence type="ECO:0000313" key="2">
    <source>
        <dbReference type="Proteomes" id="UP000643279"/>
    </source>
</evidence>
<sequence length="52" mass="5636">MDPAAVRGGWFLLLAVSSGLPDCDVRGRPGGELLTWALTAHPKELLWHLTPL</sequence>
<protein>
    <submittedName>
        <fullName evidence="1">Uncharacterized protein</fullName>
    </submittedName>
</protein>
<gene>
    <name evidence="1" type="ORF">GCM10007170_00660</name>
</gene>
<keyword evidence="2" id="KW-1185">Reference proteome</keyword>